<evidence type="ECO:0000256" key="1">
    <source>
        <dbReference type="SAM" id="MobiDB-lite"/>
    </source>
</evidence>
<keyword evidence="3" id="KW-1185">Reference proteome</keyword>
<proteinExistence type="predicted"/>
<gene>
    <name evidence="2" type="ORF">Ae201684_017321</name>
</gene>
<feature type="region of interest" description="Disordered" evidence="1">
    <location>
        <begin position="56"/>
        <end position="94"/>
    </location>
</feature>
<sequence>MLATYPVQHPSPVASPMPLRLSKSLAMPSGPSNLFARHEITRHEINLDVLRHLAEEENDAFSDDESDGVDSERGEEDDDDSNAEETDEDIDTFDTVLVPLNLPSSYLSMIHVKSPQDQPRTPPMSPHDDSWTLVDKSPTFECVQARRDSWSLK</sequence>
<dbReference type="VEuPathDB" id="FungiDB:AeMF1_016102"/>
<organism evidence="2 3">
    <name type="scientific">Aphanomyces euteiches</name>
    <dbReference type="NCBI Taxonomy" id="100861"/>
    <lineage>
        <taxon>Eukaryota</taxon>
        <taxon>Sar</taxon>
        <taxon>Stramenopiles</taxon>
        <taxon>Oomycota</taxon>
        <taxon>Saprolegniomycetes</taxon>
        <taxon>Saprolegniales</taxon>
        <taxon>Verrucalvaceae</taxon>
        <taxon>Aphanomyces</taxon>
    </lineage>
</organism>
<dbReference type="EMBL" id="VJMJ01000293">
    <property type="protein sequence ID" value="KAF0723870.1"/>
    <property type="molecule type" value="Genomic_DNA"/>
</dbReference>
<dbReference type="Proteomes" id="UP000481153">
    <property type="component" value="Unassembled WGS sequence"/>
</dbReference>
<evidence type="ECO:0000313" key="2">
    <source>
        <dbReference type="EMBL" id="KAF0723870.1"/>
    </source>
</evidence>
<reference evidence="2 3" key="1">
    <citation type="submission" date="2019-07" db="EMBL/GenBank/DDBJ databases">
        <title>Genomics analysis of Aphanomyces spp. identifies a new class of oomycete effector associated with host adaptation.</title>
        <authorList>
            <person name="Gaulin E."/>
        </authorList>
    </citation>
    <scope>NUCLEOTIDE SEQUENCE [LARGE SCALE GENOMIC DNA]</scope>
    <source>
        <strain evidence="2 3">ATCC 201684</strain>
    </source>
</reference>
<comment type="caution">
    <text evidence="2">The sequence shown here is derived from an EMBL/GenBank/DDBJ whole genome shotgun (WGS) entry which is preliminary data.</text>
</comment>
<dbReference type="AlphaFoldDB" id="A0A6G0W9S1"/>
<evidence type="ECO:0000313" key="3">
    <source>
        <dbReference type="Proteomes" id="UP000481153"/>
    </source>
</evidence>
<accession>A0A6G0W9S1</accession>
<protein>
    <submittedName>
        <fullName evidence="2">Uncharacterized protein</fullName>
    </submittedName>
</protein>
<feature type="region of interest" description="Disordered" evidence="1">
    <location>
        <begin position="113"/>
        <end position="134"/>
    </location>
</feature>
<feature type="compositionally biased region" description="Acidic residues" evidence="1">
    <location>
        <begin position="56"/>
        <end position="92"/>
    </location>
</feature>
<dbReference type="OrthoDB" id="10329419at2759"/>
<name>A0A6G0W9S1_9STRA</name>